<feature type="transmembrane region" description="Helical" evidence="1">
    <location>
        <begin position="136"/>
        <end position="164"/>
    </location>
</feature>
<proteinExistence type="predicted"/>
<evidence type="ECO:0008006" key="4">
    <source>
        <dbReference type="Google" id="ProtNLM"/>
    </source>
</evidence>
<keyword evidence="1" id="KW-1133">Transmembrane helix</keyword>
<dbReference type="STRING" id="1798404.A3B92_03080"/>
<feature type="transmembrane region" description="Helical" evidence="1">
    <location>
        <begin position="32"/>
        <end position="50"/>
    </location>
</feature>
<name>A0A1G1ZGC5_9BACT</name>
<dbReference type="EMBL" id="MHJG01000020">
    <property type="protein sequence ID" value="OGY63612.1"/>
    <property type="molecule type" value="Genomic_DNA"/>
</dbReference>
<feature type="transmembrane region" description="Helical" evidence="1">
    <location>
        <begin position="87"/>
        <end position="116"/>
    </location>
</feature>
<feature type="transmembrane region" description="Helical" evidence="1">
    <location>
        <begin position="6"/>
        <end position="25"/>
    </location>
</feature>
<dbReference type="Pfam" id="PF04306">
    <property type="entry name" value="DUF456"/>
    <property type="match status" value="1"/>
</dbReference>
<keyword evidence="1" id="KW-0812">Transmembrane</keyword>
<dbReference type="Proteomes" id="UP000177960">
    <property type="component" value="Unassembled WGS sequence"/>
</dbReference>
<evidence type="ECO:0000313" key="3">
    <source>
        <dbReference type="Proteomes" id="UP000177960"/>
    </source>
</evidence>
<accession>A0A1G1ZGC5</accession>
<dbReference type="PANTHER" id="PTHR39165">
    <property type="entry name" value="IG HYPOTHETICAL 17883"/>
    <property type="match status" value="1"/>
</dbReference>
<keyword evidence="1" id="KW-0472">Membrane</keyword>
<reference evidence="2 3" key="1">
    <citation type="journal article" date="2016" name="Nat. Commun.">
        <title>Thousands of microbial genomes shed light on interconnected biogeochemical processes in an aquifer system.</title>
        <authorList>
            <person name="Anantharaman K."/>
            <person name="Brown C.T."/>
            <person name="Hug L.A."/>
            <person name="Sharon I."/>
            <person name="Castelle C.J."/>
            <person name="Probst A.J."/>
            <person name="Thomas B.C."/>
            <person name="Singh A."/>
            <person name="Wilkins M.J."/>
            <person name="Karaoz U."/>
            <person name="Brodie E.L."/>
            <person name="Williams K.H."/>
            <person name="Hubbard S.S."/>
            <person name="Banfield J.F."/>
        </authorList>
    </citation>
    <scope>NUCLEOTIDE SEQUENCE [LARGE SCALE GENOMIC DNA]</scope>
</reference>
<sequence>MDIGDILLIIFSFVLAAVGAVGVIVPFLPGVLFAWLGMLIFAYITEFSVITVTVVLVFLGLMALTAVLDIAAPILGAKKYQASRYGIAGSFIGALLGVVFLGPPGIIIGPFAGAFIGEFVGGKKPEEAVQSAKGTVIGFLAGSAIKLALIAVMLGFMISALFTFY</sequence>
<dbReference type="InterPro" id="IPR007403">
    <property type="entry name" value="DUF456"/>
</dbReference>
<dbReference type="PANTHER" id="PTHR39165:SF1">
    <property type="entry name" value="DUF456 DOMAIN-CONTAINING PROTEIN"/>
    <property type="match status" value="1"/>
</dbReference>
<evidence type="ECO:0000256" key="1">
    <source>
        <dbReference type="SAM" id="Phobius"/>
    </source>
</evidence>
<gene>
    <name evidence="2" type="ORF">A3B92_03080</name>
</gene>
<dbReference type="AlphaFoldDB" id="A0A1G1ZGC5"/>
<organism evidence="2 3">
    <name type="scientific">Candidatus Harrisonbacteria bacterium RIFCSPHIGHO2_02_FULL_42_16</name>
    <dbReference type="NCBI Taxonomy" id="1798404"/>
    <lineage>
        <taxon>Bacteria</taxon>
        <taxon>Candidatus Harrisoniibacteriota</taxon>
    </lineage>
</organism>
<protein>
    <recommendedName>
        <fullName evidence="4">DUF456 domain-containing protein</fullName>
    </recommendedName>
</protein>
<comment type="caution">
    <text evidence="2">The sequence shown here is derived from an EMBL/GenBank/DDBJ whole genome shotgun (WGS) entry which is preliminary data.</text>
</comment>
<evidence type="ECO:0000313" key="2">
    <source>
        <dbReference type="EMBL" id="OGY63612.1"/>
    </source>
</evidence>